<dbReference type="RefSeq" id="WP_080801925.1">
    <property type="nucleotide sequence ID" value="NZ_LT828542.1"/>
</dbReference>
<organism evidence="15 16">
    <name type="scientific">Desulfamplus magnetovallimortis</name>
    <dbReference type="NCBI Taxonomy" id="1246637"/>
    <lineage>
        <taxon>Bacteria</taxon>
        <taxon>Pseudomonadati</taxon>
        <taxon>Thermodesulfobacteriota</taxon>
        <taxon>Desulfobacteria</taxon>
        <taxon>Desulfobacterales</taxon>
        <taxon>Desulfobacteraceae</taxon>
        <taxon>Desulfamplus</taxon>
    </lineage>
</organism>
<dbReference type="CDD" id="cd12912">
    <property type="entry name" value="PDC2_MCP_like"/>
    <property type="match status" value="1"/>
</dbReference>
<dbReference type="GO" id="GO:0007165">
    <property type="term" value="P:signal transduction"/>
    <property type="evidence" value="ECO:0007669"/>
    <property type="project" value="UniProtKB-KW"/>
</dbReference>
<protein>
    <submittedName>
        <fullName evidence="15">Methyl-accepting chemotaxis sensory transducer with Cache sensor</fullName>
    </submittedName>
</protein>
<keyword evidence="4" id="KW-0997">Cell inner membrane</keyword>
<keyword evidence="16" id="KW-1185">Reference proteome</keyword>
<dbReference type="InterPro" id="IPR004089">
    <property type="entry name" value="MCPsignal_dom"/>
</dbReference>
<dbReference type="Proteomes" id="UP000191931">
    <property type="component" value="Unassembled WGS sequence"/>
</dbReference>
<feature type="domain" description="Methyl-accepting transducer" evidence="12">
    <location>
        <begin position="402"/>
        <end position="631"/>
    </location>
</feature>
<dbReference type="OrthoDB" id="5428110at2"/>
<evidence type="ECO:0000259" key="13">
    <source>
        <dbReference type="PROSITE" id="PS50192"/>
    </source>
</evidence>
<dbReference type="AlphaFoldDB" id="A0A1W1HIP4"/>
<feature type="domain" description="T-SNARE coiled-coil homology" evidence="13">
    <location>
        <begin position="554"/>
        <end position="616"/>
    </location>
</feature>
<evidence type="ECO:0000256" key="1">
    <source>
        <dbReference type="ARBA" id="ARBA00004429"/>
    </source>
</evidence>
<feature type="transmembrane region" description="Helical" evidence="11">
    <location>
        <begin position="303"/>
        <end position="324"/>
    </location>
</feature>
<evidence type="ECO:0000256" key="10">
    <source>
        <dbReference type="PROSITE-ProRule" id="PRU00284"/>
    </source>
</evidence>
<dbReference type="SUPFAM" id="SSF58104">
    <property type="entry name" value="Methyl-accepting chemotaxis protein (MCP) signaling domain"/>
    <property type="match status" value="1"/>
</dbReference>
<evidence type="ECO:0000259" key="12">
    <source>
        <dbReference type="PROSITE" id="PS50111"/>
    </source>
</evidence>
<keyword evidence="2" id="KW-1003">Cell membrane</keyword>
<feature type="domain" description="HAMP" evidence="14">
    <location>
        <begin position="322"/>
        <end position="376"/>
    </location>
</feature>
<dbReference type="GO" id="GO:0005886">
    <property type="term" value="C:plasma membrane"/>
    <property type="evidence" value="ECO:0007669"/>
    <property type="project" value="UniProtKB-SubCell"/>
</dbReference>
<dbReference type="SUPFAM" id="SSF103190">
    <property type="entry name" value="Sensory domain-like"/>
    <property type="match status" value="1"/>
</dbReference>
<dbReference type="CDD" id="cd06225">
    <property type="entry name" value="HAMP"/>
    <property type="match status" value="1"/>
</dbReference>
<evidence type="ECO:0000256" key="3">
    <source>
        <dbReference type="ARBA" id="ARBA00022500"/>
    </source>
</evidence>
<dbReference type="PROSITE" id="PS50192">
    <property type="entry name" value="T_SNARE"/>
    <property type="match status" value="1"/>
</dbReference>
<dbReference type="Pfam" id="PF00015">
    <property type="entry name" value="MCPsignal"/>
    <property type="match status" value="1"/>
</dbReference>
<keyword evidence="3" id="KW-0145">Chemotaxis</keyword>
<dbReference type="CDD" id="cd12914">
    <property type="entry name" value="PDC1_DGC_like"/>
    <property type="match status" value="1"/>
</dbReference>
<dbReference type="STRING" id="1246637.MTBBW1_630038"/>
<name>A0A1W1HIP4_9BACT</name>
<gene>
    <name evidence="15" type="ORF">MTBBW1_630038</name>
</gene>
<dbReference type="InterPro" id="IPR033479">
    <property type="entry name" value="dCache_1"/>
</dbReference>
<proteinExistence type="inferred from homology"/>
<dbReference type="InterPro" id="IPR000727">
    <property type="entry name" value="T_SNARE_dom"/>
</dbReference>
<comment type="subcellular location">
    <subcellularLocation>
        <location evidence="1">Cell inner membrane</location>
        <topology evidence="1">Multi-pass membrane protein</topology>
    </subcellularLocation>
</comment>
<sequence>MVSIKNMTLRTKLVVGGLIMVLLPMLGMGIVSTKTAAKAIEKTGKGQVSQVADDLAAMTELFLEEEFKFAKELSSDPQISDIINTIVEKGVEGSMEKITLIDKRLMNAFKNIEQNYESLFITDMKGNIITDSMGGSLREKKINIKDRDYFIAGKSGKTVIGKPIASRATGNPVVVVSIPLKTLKGYFFGVFGMVLKLDTLSNKLASIKIGDTGYPYMVNAEGIIIVHPNKDFLFKLDLKSVKGMERLTERMMAGESGVEEYVFKEKYKIAGFAPIKTTGWSIGVAQDLDEFLEGVHDMMTYNLIIAAITSIIVFIIIFVSALYITKPINAAVKGLEDISEGDGDLTKRLEVSSKDEIGMLSVSFNAFIDKLHKMIKDITQGVETLSLSATELSTISGQMTTGAEQTAKNADAVSVAAEEMTSNMTSASAAMEQSSTNLNSVTTAAEEMNATINEIAKNAEQARAISDSAVLKVSDSTAKMNQLGEAAQAIGKVVETITEISEQVNLLSLNATIEAARAGEAGKGFAVVANEIKELAKQTSVASMEIKEKIEDIQKSSSSTLSGIGEISKVIQEVNEIISTIATAVEEQSLTTREIVENIAQASTGVQEVNENVGKSAVVADEITKDIENVNISAGEMAQKSHRVNESSESLSTLAGELGEMVGRFKI</sequence>
<dbReference type="InterPro" id="IPR029151">
    <property type="entry name" value="Sensor-like_sf"/>
</dbReference>
<evidence type="ECO:0000256" key="5">
    <source>
        <dbReference type="ARBA" id="ARBA00022692"/>
    </source>
</evidence>
<dbReference type="EMBL" id="FWEV01000307">
    <property type="protein sequence ID" value="SLM32344.1"/>
    <property type="molecule type" value="Genomic_DNA"/>
</dbReference>
<evidence type="ECO:0000256" key="7">
    <source>
        <dbReference type="ARBA" id="ARBA00023136"/>
    </source>
</evidence>
<dbReference type="Pfam" id="PF02743">
    <property type="entry name" value="dCache_1"/>
    <property type="match status" value="1"/>
</dbReference>
<evidence type="ECO:0000313" key="16">
    <source>
        <dbReference type="Proteomes" id="UP000191931"/>
    </source>
</evidence>
<dbReference type="Gene3D" id="1.10.287.950">
    <property type="entry name" value="Methyl-accepting chemotaxis protein"/>
    <property type="match status" value="1"/>
</dbReference>
<keyword evidence="5 11" id="KW-0812">Transmembrane</keyword>
<dbReference type="Gene3D" id="3.30.450.20">
    <property type="entry name" value="PAS domain"/>
    <property type="match status" value="1"/>
</dbReference>
<evidence type="ECO:0000256" key="9">
    <source>
        <dbReference type="ARBA" id="ARBA00029447"/>
    </source>
</evidence>
<evidence type="ECO:0000256" key="4">
    <source>
        <dbReference type="ARBA" id="ARBA00022519"/>
    </source>
</evidence>
<dbReference type="PROSITE" id="PS50111">
    <property type="entry name" value="CHEMOTAXIS_TRANSDUC_2"/>
    <property type="match status" value="1"/>
</dbReference>
<evidence type="ECO:0000256" key="8">
    <source>
        <dbReference type="ARBA" id="ARBA00023224"/>
    </source>
</evidence>
<dbReference type="GO" id="GO:0006935">
    <property type="term" value="P:chemotaxis"/>
    <property type="evidence" value="ECO:0007669"/>
    <property type="project" value="UniProtKB-KW"/>
</dbReference>
<evidence type="ECO:0000256" key="2">
    <source>
        <dbReference type="ARBA" id="ARBA00022475"/>
    </source>
</evidence>
<dbReference type="SMART" id="SM00283">
    <property type="entry name" value="MA"/>
    <property type="match status" value="1"/>
</dbReference>
<dbReference type="PROSITE" id="PS50885">
    <property type="entry name" value="HAMP"/>
    <property type="match status" value="1"/>
</dbReference>
<evidence type="ECO:0000313" key="15">
    <source>
        <dbReference type="EMBL" id="SLM32344.1"/>
    </source>
</evidence>
<dbReference type="SMART" id="SM00304">
    <property type="entry name" value="HAMP"/>
    <property type="match status" value="1"/>
</dbReference>
<keyword evidence="6 11" id="KW-1133">Transmembrane helix</keyword>
<dbReference type="PANTHER" id="PTHR32089">
    <property type="entry name" value="METHYL-ACCEPTING CHEMOTAXIS PROTEIN MCPB"/>
    <property type="match status" value="1"/>
</dbReference>
<dbReference type="Pfam" id="PF00672">
    <property type="entry name" value="HAMP"/>
    <property type="match status" value="1"/>
</dbReference>
<reference evidence="15 16" key="1">
    <citation type="submission" date="2017-03" db="EMBL/GenBank/DDBJ databases">
        <authorList>
            <person name="Afonso C.L."/>
            <person name="Miller P.J."/>
            <person name="Scott M.A."/>
            <person name="Spackman E."/>
            <person name="Goraichik I."/>
            <person name="Dimitrov K.M."/>
            <person name="Suarez D.L."/>
            <person name="Swayne D.E."/>
        </authorList>
    </citation>
    <scope>NUCLEOTIDE SEQUENCE [LARGE SCALE GENOMIC DNA]</scope>
    <source>
        <strain evidence="15">PRJEB14757</strain>
    </source>
</reference>
<comment type="similarity">
    <text evidence="9">Belongs to the methyl-accepting chemotaxis (MCP) protein family.</text>
</comment>
<dbReference type="PANTHER" id="PTHR32089:SF112">
    <property type="entry name" value="LYSOZYME-LIKE PROTEIN-RELATED"/>
    <property type="match status" value="1"/>
</dbReference>
<keyword evidence="8 10" id="KW-0807">Transducer</keyword>
<evidence type="ECO:0000256" key="6">
    <source>
        <dbReference type="ARBA" id="ARBA00022989"/>
    </source>
</evidence>
<evidence type="ECO:0000259" key="14">
    <source>
        <dbReference type="PROSITE" id="PS50885"/>
    </source>
</evidence>
<accession>A0A1W1HIP4</accession>
<dbReference type="InterPro" id="IPR003660">
    <property type="entry name" value="HAMP_dom"/>
</dbReference>
<evidence type="ECO:0000256" key="11">
    <source>
        <dbReference type="SAM" id="Phobius"/>
    </source>
</evidence>
<keyword evidence="7 11" id="KW-0472">Membrane</keyword>